<reference evidence="1" key="1">
    <citation type="submission" date="2021-02" db="EMBL/GenBank/DDBJ databases">
        <authorList>
            <person name="Nowell W R."/>
        </authorList>
    </citation>
    <scope>NUCLEOTIDE SEQUENCE</scope>
</reference>
<evidence type="ECO:0000313" key="3">
    <source>
        <dbReference type="Proteomes" id="UP000663829"/>
    </source>
</evidence>
<comment type="caution">
    <text evidence="1">The sequence shown here is derived from an EMBL/GenBank/DDBJ whole genome shotgun (WGS) entry which is preliminary data.</text>
</comment>
<dbReference type="EMBL" id="CAJOBC010126145">
    <property type="protein sequence ID" value="CAF4595670.1"/>
    <property type="molecule type" value="Genomic_DNA"/>
</dbReference>
<name>A0A816F5Y9_9BILA</name>
<gene>
    <name evidence="1" type="ORF">GPM918_LOCUS45788</name>
    <name evidence="2" type="ORF">SRO942_LOCUS48674</name>
</gene>
<dbReference type="EMBL" id="CAJNOQ010053818">
    <property type="protein sequence ID" value="CAF1656526.1"/>
    <property type="molecule type" value="Genomic_DNA"/>
</dbReference>
<accession>A0A816F5Y9</accession>
<protein>
    <submittedName>
        <fullName evidence="1">Uncharacterized protein</fullName>
    </submittedName>
</protein>
<sequence>MSYVVRRKDLVR</sequence>
<evidence type="ECO:0000313" key="2">
    <source>
        <dbReference type="EMBL" id="CAF4595670.1"/>
    </source>
</evidence>
<dbReference type="Proteomes" id="UP000681722">
    <property type="component" value="Unassembled WGS sequence"/>
</dbReference>
<dbReference type="Proteomes" id="UP000663829">
    <property type="component" value="Unassembled WGS sequence"/>
</dbReference>
<feature type="non-terminal residue" evidence="1">
    <location>
        <position position="12"/>
    </location>
</feature>
<organism evidence="1 3">
    <name type="scientific">Didymodactylos carnosus</name>
    <dbReference type="NCBI Taxonomy" id="1234261"/>
    <lineage>
        <taxon>Eukaryota</taxon>
        <taxon>Metazoa</taxon>
        <taxon>Spiralia</taxon>
        <taxon>Gnathifera</taxon>
        <taxon>Rotifera</taxon>
        <taxon>Eurotatoria</taxon>
        <taxon>Bdelloidea</taxon>
        <taxon>Philodinida</taxon>
        <taxon>Philodinidae</taxon>
        <taxon>Didymodactylos</taxon>
    </lineage>
</organism>
<keyword evidence="3" id="KW-1185">Reference proteome</keyword>
<proteinExistence type="predicted"/>
<evidence type="ECO:0000313" key="1">
    <source>
        <dbReference type="EMBL" id="CAF1656526.1"/>
    </source>
</evidence>